<evidence type="ECO:0000256" key="1">
    <source>
        <dbReference type="SAM" id="MobiDB-lite"/>
    </source>
</evidence>
<sequence>MTGPHPDASRTGARTRALLASGALDLPRVGRGATPARWRALASLARDDVSVARLAEAHVDAVQILSEAGRDAPEGRLLGVWAAEGPDGPVRARPHRAGGLELEGRKAFAGGASLVDAALVTVERDGTHVLLLVPLDGVDEARLDRRGWVTPALADTDTAVVDLGGVRVADGAVVGGDRWYLDRPGFWHGAVGPAACWAGAALGLVDHAEGAVGDEPHARAHLGAMRAEAYGMAAALDQAGRGCDDRPGDAEAARARALAVRHLVDRAAGEVQDRLARALGPRPLVGDADVVARDAALRVYRRQCHAERDLEALGRAPRPAGDEGGRS</sequence>
<name>A0AAE9Y8N6_9ACTN</name>
<dbReference type="Proteomes" id="UP001216390">
    <property type="component" value="Chromosome"/>
</dbReference>
<keyword evidence="3" id="KW-1185">Reference proteome</keyword>
<dbReference type="AlphaFoldDB" id="A0AAE9Y8N6"/>
<evidence type="ECO:0000313" key="3">
    <source>
        <dbReference type="Proteomes" id="UP001216390"/>
    </source>
</evidence>
<protein>
    <recommendedName>
        <fullName evidence="4">Acyl-CoA dehydrogenase</fullName>
    </recommendedName>
</protein>
<dbReference type="EMBL" id="CP116942">
    <property type="protein sequence ID" value="WCO67786.1"/>
    <property type="molecule type" value="Genomic_DNA"/>
</dbReference>
<reference evidence="2" key="1">
    <citation type="submission" date="2023-01" db="EMBL/GenBank/DDBJ databases">
        <title>The diversity of Class Acidimicrobiia in South China Sea sediment environments and the proposal of Iamia marina sp. nov., a novel species of the genus Iamia.</title>
        <authorList>
            <person name="He Y."/>
            <person name="Tian X."/>
        </authorList>
    </citation>
    <scope>NUCLEOTIDE SEQUENCE</scope>
    <source>
        <strain evidence="2">DSM 19957</strain>
    </source>
</reference>
<evidence type="ECO:0008006" key="4">
    <source>
        <dbReference type="Google" id="ProtNLM"/>
    </source>
</evidence>
<accession>A0AAE9Y8N6</accession>
<dbReference type="KEGG" id="ima:PO878_03490"/>
<feature type="region of interest" description="Disordered" evidence="1">
    <location>
        <begin position="308"/>
        <end position="327"/>
    </location>
</feature>
<dbReference type="InterPro" id="IPR009100">
    <property type="entry name" value="AcylCoA_DH/oxidase_NM_dom_sf"/>
</dbReference>
<gene>
    <name evidence="2" type="ORF">PO878_03490</name>
</gene>
<organism evidence="2 3">
    <name type="scientific">Iamia majanohamensis</name>
    <dbReference type="NCBI Taxonomy" id="467976"/>
    <lineage>
        <taxon>Bacteria</taxon>
        <taxon>Bacillati</taxon>
        <taxon>Actinomycetota</taxon>
        <taxon>Acidimicrobiia</taxon>
        <taxon>Acidimicrobiales</taxon>
        <taxon>Iamiaceae</taxon>
        <taxon>Iamia</taxon>
    </lineage>
</organism>
<evidence type="ECO:0000313" key="2">
    <source>
        <dbReference type="EMBL" id="WCO67786.1"/>
    </source>
</evidence>
<dbReference type="SUPFAM" id="SSF56645">
    <property type="entry name" value="Acyl-CoA dehydrogenase NM domain-like"/>
    <property type="match status" value="1"/>
</dbReference>
<dbReference type="GO" id="GO:0016627">
    <property type="term" value="F:oxidoreductase activity, acting on the CH-CH group of donors"/>
    <property type="evidence" value="ECO:0007669"/>
    <property type="project" value="InterPro"/>
</dbReference>
<proteinExistence type="predicted"/>
<dbReference type="RefSeq" id="WP_272737306.1">
    <property type="nucleotide sequence ID" value="NZ_CP116942.1"/>
</dbReference>